<reference evidence="8 9" key="1">
    <citation type="submission" date="2020-08" db="EMBL/GenBank/DDBJ databases">
        <title>Genomic Encyclopedia of Type Strains, Phase IV (KMG-IV): sequencing the most valuable type-strain genomes for metagenomic binning, comparative biology and taxonomic classification.</title>
        <authorList>
            <person name="Goeker M."/>
        </authorList>
    </citation>
    <scope>NUCLEOTIDE SEQUENCE [LARGE SCALE GENOMIC DNA]</scope>
    <source>
        <strain evidence="8 9">DSM 101791</strain>
    </source>
</reference>
<gene>
    <name evidence="8" type="ORF">HNQ09_001138</name>
</gene>
<dbReference type="Pfam" id="PF01266">
    <property type="entry name" value="DAO"/>
    <property type="match status" value="1"/>
</dbReference>
<evidence type="ECO:0000256" key="1">
    <source>
        <dbReference type="ARBA" id="ARBA00001974"/>
    </source>
</evidence>
<dbReference type="InterPro" id="IPR039651">
    <property type="entry name" value="FixC-like"/>
</dbReference>
<sequence length="403" mass="41847">MMGAMTAGARTTGGSGAGQPAQEPGRVWAHVGQPFAERDYDVVIVGAGRMGAACALFLRRLAPALRLLLVERGGLPNEDGATILAPGVWTALDVPPGREAEAHWTRANLLGDPTARPCPLLSLHAEEGPGRVPTPHLLARFPQAAPLLDPRALPWAELDGEAATYRPGAVALACGQGAVRAGADLLLNTQAGLTPGGVCLERLTLTNTHQIVTHETHELRAGRVIMATGAEGPHAAEHDLGVPTAHGRAYRQFPRLNTPSGDETPVLRAGGLTLRPLHGGFTVVPPLHHRDPHGYVPTGGRLTGVPVGLRRETLEDLIGLMDALPPLATGALEVGRSLADVPGAWLALPGGRVDAPPTHQPLTDSVHLLLGGPHADTLGLAVAYDLAATVAGVETRPWAGQEG</sequence>
<dbReference type="InterPro" id="IPR006076">
    <property type="entry name" value="FAD-dep_OxRdtase"/>
</dbReference>
<evidence type="ECO:0000256" key="2">
    <source>
        <dbReference type="ARBA" id="ARBA00006796"/>
    </source>
</evidence>
<keyword evidence="5" id="KW-0560">Oxidoreductase</keyword>
<dbReference type="GO" id="GO:0016491">
    <property type="term" value="F:oxidoreductase activity"/>
    <property type="evidence" value="ECO:0007669"/>
    <property type="project" value="UniProtKB-KW"/>
</dbReference>
<evidence type="ECO:0000313" key="9">
    <source>
        <dbReference type="Proteomes" id="UP000525389"/>
    </source>
</evidence>
<dbReference type="AlphaFoldDB" id="A0A7W8GE87"/>
<keyword evidence="4" id="KW-0274">FAD</keyword>
<comment type="cofactor">
    <cofactor evidence="1">
        <name>FAD</name>
        <dbReference type="ChEBI" id="CHEBI:57692"/>
    </cofactor>
</comment>
<evidence type="ECO:0000259" key="7">
    <source>
        <dbReference type="Pfam" id="PF01266"/>
    </source>
</evidence>
<comment type="similarity">
    <text evidence="2">Belongs to the ETF-QO/FixC family.</text>
</comment>
<organism evidence="8 9">
    <name type="scientific">Deinococcus budaensis</name>
    <dbReference type="NCBI Taxonomy" id="1665626"/>
    <lineage>
        <taxon>Bacteria</taxon>
        <taxon>Thermotogati</taxon>
        <taxon>Deinococcota</taxon>
        <taxon>Deinococci</taxon>
        <taxon>Deinococcales</taxon>
        <taxon>Deinococcaceae</taxon>
        <taxon>Deinococcus</taxon>
    </lineage>
</organism>
<accession>A0A7W8GE87</accession>
<evidence type="ECO:0000256" key="3">
    <source>
        <dbReference type="ARBA" id="ARBA00022630"/>
    </source>
</evidence>
<evidence type="ECO:0000256" key="6">
    <source>
        <dbReference type="SAM" id="MobiDB-lite"/>
    </source>
</evidence>
<dbReference type="PANTHER" id="PTHR43624">
    <property type="entry name" value="ELECTRON TRANSFER FLAVOPROTEIN-QUINONE OXIDOREDUCTASE YDIS-RELATED"/>
    <property type="match status" value="1"/>
</dbReference>
<feature type="region of interest" description="Disordered" evidence="6">
    <location>
        <begin position="1"/>
        <end position="23"/>
    </location>
</feature>
<dbReference type="SUPFAM" id="SSF51905">
    <property type="entry name" value="FAD/NAD(P)-binding domain"/>
    <property type="match status" value="1"/>
</dbReference>
<dbReference type="PANTHER" id="PTHR43624:SF2">
    <property type="entry name" value="ELECTRON TRANSFER FLAVOPROTEIN-QUINONE OXIDOREDUCTASE YDIS-RELATED"/>
    <property type="match status" value="1"/>
</dbReference>
<feature type="compositionally biased region" description="Low complexity" evidence="6">
    <location>
        <begin position="1"/>
        <end position="10"/>
    </location>
</feature>
<evidence type="ECO:0000313" key="8">
    <source>
        <dbReference type="EMBL" id="MBB5233708.1"/>
    </source>
</evidence>
<keyword evidence="3" id="KW-0285">Flavoprotein</keyword>
<proteinExistence type="inferred from homology"/>
<dbReference type="InterPro" id="IPR036188">
    <property type="entry name" value="FAD/NAD-bd_sf"/>
</dbReference>
<dbReference type="Gene3D" id="3.50.50.60">
    <property type="entry name" value="FAD/NAD(P)-binding domain"/>
    <property type="match status" value="1"/>
</dbReference>
<feature type="domain" description="FAD dependent oxidoreductase" evidence="7">
    <location>
        <begin position="41"/>
        <end position="284"/>
    </location>
</feature>
<keyword evidence="9" id="KW-1185">Reference proteome</keyword>
<evidence type="ECO:0000256" key="4">
    <source>
        <dbReference type="ARBA" id="ARBA00022827"/>
    </source>
</evidence>
<evidence type="ECO:0000256" key="5">
    <source>
        <dbReference type="ARBA" id="ARBA00023002"/>
    </source>
</evidence>
<protein>
    <recommendedName>
        <fullName evidence="7">FAD dependent oxidoreductase domain-containing protein</fullName>
    </recommendedName>
</protein>
<name>A0A7W8GE87_9DEIO</name>
<dbReference type="Proteomes" id="UP000525389">
    <property type="component" value="Unassembled WGS sequence"/>
</dbReference>
<comment type="caution">
    <text evidence="8">The sequence shown here is derived from an EMBL/GenBank/DDBJ whole genome shotgun (WGS) entry which is preliminary data.</text>
</comment>
<dbReference type="EMBL" id="JACHFN010000003">
    <property type="protein sequence ID" value="MBB5233708.1"/>
    <property type="molecule type" value="Genomic_DNA"/>
</dbReference>
<dbReference type="Gene3D" id="3.30.9.10">
    <property type="entry name" value="D-Amino Acid Oxidase, subunit A, domain 2"/>
    <property type="match status" value="1"/>
</dbReference>